<dbReference type="PATRIC" id="fig|270351.6.peg.265"/>
<dbReference type="EMBL" id="LABX01000105">
    <property type="protein sequence ID" value="KMO34371.1"/>
    <property type="molecule type" value="Genomic_DNA"/>
</dbReference>
<reference evidence="1 2" key="1">
    <citation type="submission" date="2015-03" db="EMBL/GenBank/DDBJ databases">
        <title>Genome sequencing of Methylobacterium aquaticum DSM16371 type strain.</title>
        <authorList>
            <person name="Chaudhry V."/>
            <person name="Patil P.B."/>
        </authorList>
    </citation>
    <scope>NUCLEOTIDE SEQUENCE [LARGE SCALE GENOMIC DNA]</scope>
    <source>
        <strain evidence="1 2">DSM 16371</strain>
    </source>
</reference>
<dbReference type="Proteomes" id="UP000035929">
    <property type="component" value="Unassembled WGS sequence"/>
</dbReference>
<gene>
    <name evidence="1" type="ORF">VP06_14360</name>
</gene>
<dbReference type="AlphaFoldDB" id="A0A0J6V629"/>
<accession>A0A0J6V629</accession>
<sequence>MPGMSIARKSPPIPKHVPAPRNTILRDEIENLRQRFRSRPTMIEEWERDMQRDDSAEMALARLAQLKASGKL</sequence>
<organism evidence="1 2">
    <name type="scientific">Methylobacterium aquaticum</name>
    <dbReference type="NCBI Taxonomy" id="270351"/>
    <lineage>
        <taxon>Bacteria</taxon>
        <taxon>Pseudomonadati</taxon>
        <taxon>Pseudomonadota</taxon>
        <taxon>Alphaproteobacteria</taxon>
        <taxon>Hyphomicrobiales</taxon>
        <taxon>Methylobacteriaceae</taxon>
        <taxon>Methylobacterium</taxon>
    </lineage>
</organism>
<name>A0A0J6V629_9HYPH</name>
<comment type="caution">
    <text evidence="1">The sequence shown here is derived from an EMBL/GenBank/DDBJ whole genome shotgun (WGS) entry which is preliminary data.</text>
</comment>
<evidence type="ECO:0000313" key="2">
    <source>
        <dbReference type="Proteomes" id="UP000035929"/>
    </source>
</evidence>
<proteinExistence type="predicted"/>
<protein>
    <submittedName>
        <fullName evidence="1">Uncharacterized protein</fullName>
    </submittedName>
</protein>
<evidence type="ECO:0000313" key="1">
    <source>
        <dbReference type="EMBL" id="KMO34371.1"/>
    </source>
</evidence>